<name>A0AAE0AB38_9ROSI</name>
<dbReference type="EMBL" id="JANJYJ010000005">
    <property type="protein sequence ID" value="KAK3210509.1"/>
    <property type="molecule type" value="Genomic_DNA"/>
</dbReference>
<keyword evidence="2" id="KW-1185">Reference proteome</keyword>
<sequence length="161" mass="18345">MPGTILVSVLEFKGIQSTPPQISIKVSMGKREYQTWDKEDFSFPLSTLRDILVITLHDAEGNEISHTGIETRLVVEKGLWDDIFYLEGGGHVHLKLQFVLSEEERNRIRVMRESALRTKHGELLSSNFRSPAKAAIVSSKSESSLCLNYEIHKRAFFKVKQ</sequence>
<dbReference type="Proteomes" id="UP001281410">
    <property type="component" value="Unassembled WGS sequence"/>
</dbReference>
<dbReference type="PANTHER" id="PTHR36810">
    <property type="entry name" value="BNACNNG47150D PROTEIN"/>
    <property type="match status" value="1"/>
</dbReference>
<comment type="caution">
    <text evidence="1">The sequence shown here is derived from an EMBL/GenBank/DDBJ whole genome shotgun (WGS) entry which is preliminary data.</text>
</comment>
<evidence type="ECO:0000313" key="2">
    <source>
        <dbReference type="Proteomes" id="UP001281410"/>
    </source>
</evidence>
<gene>
    <name evidence="1" type="ORF">Dsin_015215</name>
</gene>
<reference evidence="1" key="1">
    <citation type="journal article" date="2023" name="Plant J.">
        <title>Genome sequences and population genomics provide insights into the demographic history, inbreeding, and mutation load of two 'living fossil' tree species of Dipteronia.</title>
        <authorList>
            <person name="Feng Y."/>
            <person name="Comes H.P."/>
            <person name="Chen J."/>
            <person name="Zhu S."/>
            <person name="Lu R."/>
            <person name="Zhang X."/>
            <person name="Li P."/>
            <person name="Qiu J."/>
            <person name="Olsen K.M."/>
            <person name="Qiu Y."/>
        </authorList>
    </citation>
    <scope>NUCLEOTIDE SEQUENCE</scope>
    <source>
        <strain evidence="1">NBL</strain>
    </source>
</reference>
<organism evidence="1 2">
    <name type="scientific">Dipteronia sinensis</name>
    <dbReference type="NCBI Taxonomy" id="43782"/>
    <lineage>
        <taxon>Eukaryota</taxon>
        <taxon>Viridiplantae</taxon>
        <taxon>Streptophyta</taxon>
        <taxon>Embryophyta</taxon>
        <taxon>Tracheophyta</taxon>
        <taxon>Spermatophyta</taxon>
        <taxon>Magnoliopsida</taxon>
        <taxon>eudicotyledons</taxon>
        <taxon>Gunneridae</taxon>
        <taxon>Pentapetalae</taxon>
        <taxon>rosids</taxon>
        <taxon>malvids</taxon>
        <taxon>Sapindales</taxon>
        <taxon>Sapindaceae</taxon>
        <taxon>Hippocastanoideae</taxon>
        <taxon>Acereae</taxon>
        <taxon>Dipteronia</taxon>
    </lineage>
</organism>
<accession>A0AAE0AB38</accession>
<dbReference type="AlphaFoldDB" id="A0AAE0AB38"/>
<protein>
    <submittedName>
        <fullName evidence="1">Uncharacterized protein</fullName>
    </submittedName>
</protein>
<dbReference type="PANTHER" id="PTHR36810:SF1">
    <property type="entry name" value="OS05G0232200 PROTEIN"/>
    <property type="match status" value="1"/>
</dbReference>
<evidence type="ECO:0000313" key="1">
    <source>
        <dbReference type="EMBL" id="KAK3210509.1"/>
    </source>
</evidence>
<proteinExistence type="predicted"/>